<dbReference type="EMBL" id="FNBL01000003">
    <property type="protein sequence ID" value="SDF31195.1"/>
    <property type="molecule type" value="Genomic_DNA"/>
</dbReference>
<evidence type="ECO:0000313" key="3">
    <source>
        <dbReference type="Proteomes" id="UP000182284"/>
    </source>
</evidence>
<dbReference type="AlphaFoldDB" id="A0A1G7K230"/>
<sequence>MTLAPTIDTQRLRLRGHVANDFDHFANMFASERSTFMHGPLTRRQAWFAFCGDIAQWDLFGHGAWGIERLKDGAFVGQVALNKPPHFPELELGWFMMEGFEGHGYAFEAAEMARAYAYVELGHDTLVSYIDAGNVRSIALAERLGATLDTTAKTPDDEDCLVYRHPTPDALQDGGMEAYA</sequence>
<proteinExistence type="predicted"/>
<dbReference type="RefSeq" id="WP_074643227.1">
    <property type="nucleotide sequence ID" value="NZ_FNBL01000003.1"/>
</dbReference>
<feature type="domain" description="N-acetyltransferase" evidence="1">
    <location>
        <begin position="12"/>
        <end position="168"/>
    </location>
</feature>
<dbReference type="SUPFAM" id="SSF55729">
    <property type="entry name" value="Acyl-CoA N-acyltransferases (Nat)"/>
    <property type="match status" value="1"/>
</dbReference>
<dbReference type="OrthoDB" id="6293260at2"/>
<dbReference type="Gene3D" id="3.40.630.30">
    <property type="match status" value="1"/>
</dbReference>
<keyword evidence="2" id="KW-0808">Transferase</keyword>
<reference evidence="2 3" key="1">
    <citation type="submission" date="2016-10" db="EMBL/GenBank/DDBJ databases">
        <authorList>
            <person name="de Groot N.N."/>
        </authorList>
    </citation>
    <scope>NUCLEOTIDE SEQUENCE [LARGE SCALE GENOMIC DNA]</scope>
    <source>
        <strain evidence="2 3">DSM 27375</strain>
    </source>
</reference>
<dbReference type="PROSITE" id="PS51186">
    <property type="entry name" value="GNAT"/>
    <property type="match status" value="1"/>
</dbReference>
<accession>A0A1G7K230</accession>
<dbReference type="Proteomes" id="UP000182284">
    <property type="component" value="Unassembled WGS sequence"/>
</dbReference>
<dbReference type="InterPro" id="IPR016181">
    <property type="entry name" value="Acyl_CoA_acyltransferase"/>
</dbReference>
<evidence type="ECO:0000259" key="1">
    <source>
        <dbReference type="PROSITE" id="PS51186"/>
    </source>
</evidence>
<dbReference type="PANTHER" id="PTHR43792:SF1">
    <property type="entry name" value="N-ACETYLTRANSFERASE DOMAIN-CONTAINING PROTEIN"/>
    <property type="match status" value="1"/>
</dbReference>
<evidence type="ECO:0000313" key="2">
    <source>
        <dbReference type="EMBL" id="SDF31195.1"/>
    </source>
</evidence>
<organism evidence="2 3">
    <name type="scientific">Celeribacter baekdonensis</name>
    <dbReference type="NCBI Taxonomy" id="875171"/>
    <lineage>
        <taxon>Bacteria</taxon>
        <taxon>Pseudomonadati</taxon>
        <taxon>Pseudomonadota</taxon>
        <taxon>Alphaproteobacteria</taxon>
        <taxon>Rhodobacterales</taxon>
        <taxon>Roseobacteraceae</taxon>
        <taxon>Celeribacter</taxon>
    </lineage>
</organism>
<name>A0A1G7K230_9RHOB</name>
<dbReference type="PANTHER" id="PTHR43792">
    <property type="entry name" value="GNAT FAMILY, PUTATIVE (AFU_ORTHOLOGUE AFUA_3G00765)-RELATED-RELATED"/>
    <property type="match status" value="1"/>
</dbReference>
<protein>
    <submittedName>
        <fullName evidence="2">Protein N-acetyltransferase, RimJ/RimL family</fullName>
    </submittedName>
</protein>
<dbReference type="InterPro" id="IPR000182">
    <property type="entry name" value="GNAT_dom"/>
</dbReference>
<dbReference type="GO" id="GO:0016747">
    <property type="term" value="F:acyltransferase activity, transferring groups other than amino-acyl groups"/>
    <property type="evidence" value="ECO:0007669"/>
    <property type="project" value="InterPro"/>
</dbReference>
<dbReference type="InterPro" id="IPR051531">
    <property type="entry name" value="N-acetyltransferase"/>
</dbReference>
<dbReference type="Pfam" id="PF13302">
    <property type="entry name" value="Acetyltransf_3"/>
    <property type="match status" value="1"/>
</dbReference>
<gene>
    <name evidence="2" type="ORF">SAMN04488117_103298</name>
</gene>